<evidence type="ECO:0000313" key="12">
    <source>
        <dbReference type="EMBL" id="MBC5991615.1"/>
    </source>
</evidence>
<dbReference type="PANTHER" id="PTHR21235">
    <property type="entry name" value="IMIDAZOLE GLYCEROL PHOSPHATE SYNTHASE SUBUNIT HISF/H IGP SYNTHASE SUBUNIT HISF/H"/>
    <property type="match status" value="1"/>
</dbReference>
<comment type="pathway">
    <text evidence="1">Amino-acid biosynthesis; L-histidine biosynthesis; L-histidine from 5-phospho-alpha-D-ribose 1-diphosphate: step 5/9.</text>
</comment>
<organism evidence="12 13">
    <name type="scientific">Pontibacter cellulosilyticus</name>
    <dbReference type="NCBI Taxonomy" id="1720253"/>
    <lineage>
        <taxon>Bacteria</taxon>
        <taxon>Pseudomonadati</taxon>
        <taxon>Bacteroidota</taxon>
        <taxon>Cytophagia</taxon>
        <taxon>Cytophagales</taxon>
        <taxon>Hymenobacteraceae</taxon>
        <taxon>Pontibacter</taxon>
    </lineage>
</organism>
<comment type="caution">
    <text evidence="12">The sequence shown here is derived from an EMBL/GenBank/DDBJ whole genome shotgun (WGS) entry which is preliminary data.</text>
</comment>
<dbReference type="GO" id="GO:0000105">
    <property type="term" value="P:L-histidine biosynthetic process"/>
    <property type="evidence" value="ECO:0007669"/>
    <property type="project" value="UniProtKB-KW"/>
</dbReference>
<accession>A0A923SLY1</accession>
<protein>
    <recommendedName>
        <fullName evidence="4">imidazole glycerol-phosphate synthase</fullName>
        <ecNumber evidence="4">4.3.2.10</ecNumber>
    </recommendedName>
    <alternativeName>
        <fullName evidence="9">IGP synthase cyclase subunit</fullName>
    </alternativeName>
</protein>
<keyword evidence="13" id="KW-1185">Reference proteome</keyword>
<dbReference type="AlphaFoldDB" id="A0A923SLY1"/>
<dbReference type="Proteomes" id="UP000603640">
    <property type="component" value="Unassembled WGS sequence"/>
</dbReference>
<dbReference type="InterPro" id="IPR006062">
    <property type="entry name" value="His_biosynth"/>
</dbReference>
<evidence type="ECO:0000256" key="3">
    <source>
        <dbReference type="ARBA" id="ARBA00011152"/>
    </source>
</evidence>
<dbReference type="InterPro" id="IPR013785">
    <property type="entry name" value="Aldolase_TIM"/>
</dbReference>
<dbReference type="EC" id="4.3.2.10" evidence="4"/>
<proteinExistence type="inferred from homology"/>
<dbReference type="GO" id="GO:0000107">
    <property type="term" value="F:imidazoleglycerol-phosphate synthase activity"/>
    <property type="evidence" value="ECO:0007669"/>
    <property type="project" value="InterPro"/>
</dbReference>
<keyword evidence="5 11" id="KW-0028">Amino-acid biosynthesis</keyword>
<dbReference type="PANTHER" id="PTHR21235:SF2">
    <property type="entry name" value="IMIDAZOLE GLYCEROL PHOSPHATE SYNTHASE HISHF"/>
    <property type="match status" value="1"/>
</dbReference>
<gene>
    <name evidence="12" type="primary">hisF</name>
    <name evidence="12" type="ORF">H8S84_02055</name>
</gene>
<dbReference type="EMBL" id="JACRVF010000001">
    <property type="protein sequence ID" value="MBC5991615.1"/>
    <property type="molecule type" value="Genomic_DNA"/>
</dbReference>
<evidence type="ECO:0000256" key="9">
    <source>
        <dbReference type="ARBA" id="ARBA00030264"/>
    </source>
</evidence>
<evidence type="ECO:0000256" key="10">
    <source>
        <dbReference type="ARBA" id="ARBA00047838"/>
    </source>
</evidence>
<evidence type="ECO:0000256" key="6">
    <source>
        <dbReference type="ARBA" id="ARBA00023102"/>
    </source>
</evidence>
<keyword evidence="6 11" id="KW-0368">Histidine biosynthesis</keyword>
<comment type="subunit">
    <text evidence="3">Heterodimer of HisH and HisF.</text>
</comment>
<evidence type="ECO:0000256" key="8">
    <source>
        <dbReference type="ARBA" id="ARBA00025475"/>
    </source>
</evidence>
<dbReference type="RefSeq" id="WP_187065614.1">
    <property type="nucleotide sequence ID" value="NZ_JACRVF010000001.1"/>
</dbReference>
<evidence type="ECO:0000256" key="5">
    <source>
        <dbReference type="ARBA" id="ARBA00022605"/>
    </source>
</evidence>
<evidence type="ECO:0000256" key="11">
    <source>
        <dbReference type="RuleBase" id="RU003657"/>
    </source>
</evidence>
<dbReference type="InterPro" id="IPR004651">
    <property type="entry name" value="HisF"/>
</dbReference>
<dbReference type="InterPro" id="IPR011060">
    <property type="entry name" value="RibuloseP-bd_barrel"/>
</dbReference>
<sequence length="256" mass="27859">MRRIRVIPILLLHNEGLVKSVKFKDYKYIGDPINAVKIFNDKEVDEIAIIDITATAQKRKPDLARIRALASECFMPMAYGGGISALDEIKSIFYAGVEKIILNYAAYQNIDLVSEAASIFGSQSIVASVDVKKNFFGKYKVYTMNGSEALTLSPEQYAKRLEDAGAGEILLNSIENDGKQNGYDTELIKRVADAVNIPIVAAGGAGSVHDFYNAVEVGASAVAAGSMFVFHGSHRAVLINYPDQAELASKLFNLLD</sequence>
<comment type="function">
    <text evidence="8">IGPS catalyzes the conversion of PRFAR and glutamine to IGP, AICAR and glutamate. The HisF subunit catalyzes the cyclization activity that produces IGP and AICAR from PRFAR using the ammonia provided by the HisH subunit.</text>
</comment>
<evidence type="ECO:0000256" key="1">
    <source>
        <dbReference type="ARBA" id="ARBA00005091"/>
    </source>
</evidence>
<dbReference type="CDD" id="cd04731">
    <property type="entry name" value="HisF"/>
    <property type="match status" value="1"/>
</dbReference>
<dbReference type="GO" id="GO:0016829">
    <property type="term" value="F:lyase activity"/>
    <property type="evidence" value="ECO:0007669"/>
    <property type="project" value="UniProtKB-KW"/>
</dbReference>
<evidence type="ECO:0000313" key="13">
    <source>
        <dbReference type="Proteomes" id="UP000603640"/>
    </source>
</evidence>
<dbReference type="NCBIfam" id="NF038364">
    <property type="entry name" value="AglZ_HisF2_fam"/>
    <property type="match status" value="1"/>
</dbReference>
<keyword evidence="7 12" id="KW-0456">Lyase</keyword>
<dbReference type="Pfam" id="PF00977">
    <property type="entry name" value="His_biosynth"/>
    <property type="match status" value="1"/>
</dbReference>
<dbReference type="SUPFAM" id="SSF51366">
    <property type="entry name" value="Ribulose-phoshate binding barrel"/>
    <property type="match status" value="1"/>
</dbReference>
<evidence type="ECO:0000256" key="7">
    <source>
        <dbReference type="ARBA" id="ARBA00023239"/>
    </source>
</evidence>
<reference evidence="12" key="1">
    <citation type="submission" date="2020-08" db="EMBL/GenBank/DDBJ databases">
        <title>Pontibacter sp. SD6 16S ribosomal RNA gene Genome sequencing and assembly.</title>
        <authorList>
            <person name="Kang M."/>
        </authorList>
    </citation>
    <scope>NUCLEOTIDE SEQUENCE</scope>
    <source>
        <strain evidence="12">SD6</strain>
    </source>
</reference>
<evidence type="ECO:0000256" key="4">
    <source>
        <dbReference type="ARBA" id="ARBA00012809"/>
    </source>
</evidence>
<evidence type="ECO:0000256" key="2">
    <source>
        <dbReference type="ARBA" id="ARBA00009667"/>
    </source>
</evidence>
<comment type="catalytic activity">
    <reaction evidence="10">
        <text>5-[(5-phospho-1-deoxy-D-ribulos-1-ylimino)methylamino]-1-(5-phospho-beta-D-ribosyl)imidazole-4-carboxamide + L-glutamine = D-erythro-1-(imidazol-4-yl)glycerol 3-phosphate + 5-amino-1-(5-phospho-beta-D-ribosyl)imidazole-4-carboxamide + L-glutamate + H(+)</text>
        <dbReference type="Rhea" id="RHEA:24793"/>
        <dbReference type="ChEBI" id="CHEBI:15378"/>
        <dbReference type="ChEBI" id="CHEBI:29985"/>
        <dbReference type="ChEBI" id="CHEBI:58278"/>
        <dbReference type="ChEBI" id="CHEBI:58359"/>
        <dbReference type="ChEBI" id="CHEBI:58475"/>
        <dbReference type="ChEBI" id="CHEBI:58525"/>
        <dbReference type="EC" id="4.3.2.10"/>
    </reaction>
</comment>
<comment type="similarity">
    <text evidence="2 11">Belongs to the HisA/HisF family.</text>
</comment>
<dbReference type="Gene3D" id="3.20.20.70">
    <property type="entry name" value="Aldolase class I"/>
    <property type="match status" value="1"/>
</dbReference>
<name>A0A923SLY1_9BACT</name>
<dbReference type="InterPro" id="IPR050064">
    <property type="entry name" value="IGPS_HisA/HisF"/>
</dbReference>